<dbReference type="Gene3D" id="4.10.60.10">
    <property type="entry name" value="Zinc finger, CCHC-type"/>
    <property type="match status" value="1"/>
</dbReference>
<sequence>MRQLPNESPLTFISRLQSHEAKMHASIQKQHLTVEQKTHKFKLQTSQTKHTPNNKQCSFCKRMGHTSNECRQRQQTPQNSYSNNFFETTISKLPTKLSAQQRPYVPPQQNQNNQNRPPVITPNPNFGTSRPPAIQPNPNFKPNQNKKNITFKPAF</sequence>
<dbReference type="GO" id="GO:0008270">
    <property type="term" value="F:zinc ion binding"/>
    <property type="evidence" value="ECO:0007669"/>
    <property type="project" value="InterPro"/>
</dbReference>
<feature type="compositionally biased region" description="Low complexity" evidence="1">
    <location>
        <begin position="136"/>
        <end position="148"/>
    </location>
</feature>
<dbReference type="GO" id="GO:0003676">
    <property type="term" value="F:nucleic acid binding"/>
    <property type="evidence" value="ECO:0007669"/>
    <property type="project" value="InterPro"/>
</dbReference>
<accession>A0AAV8XB80</accession>
<keyword evidence="3" id="KW-1185">Reference proteome</keyword>
<name>A0AAV8XB80_9CUCU</name>
<evidence type="ECO:0008006" key="4">
    <source>
        <dbReference type="Google" id="ProtNLM"/>
    </source>
</evidence>
<dbReference type="Proteomes" id="UP001162162">
    <property type="component" value="Unassembled WGS sequence"/>
</dbReference>
<dbReference type="EMBL" id="JAPWTK010000764">
    <property type="protein sequence ID" value="KAJ8936267.1"/>
    <property type="molecule type" value="Genomic_DNA"/>
</dbReference>
<evidence type="ECO:0000313" key="2">
    <source>
        <dbReference type="EMBL" id="KAJ8936267.1"/>
    </source>
</evidence>
<dbReference type="AlphaFoldDB" id="A0AAV8XB80"/>
<feature type="region of interest" description="Disordered" evidence="1">
    <location>
        <begin position="92"/>
        <end position="155"/>
    </location>
</feature>
<evidence type="ECO:0000256" key="1">
    <source>
        <dbReference type="SAM" id="MobiDB-lite"/>
    </source>
</evidence>
<proteinExistence type="predicted"/>
<evidence type="ECO:0000313" key="3">
    <source>
        <dbReference type="Proteomes" id="UP001162162"/>
    </source>
</evidence>
<gene>
    <name evidence="2" type="ORF">NQ318_019754</name>
</gene>
<reference evidence="2" key="1">
    <citation type="journal article" date="2023" name="Insect Mol. Biol.">
        <title>Genome sequencing provides insights into the evolution of gene families encoding plant cell wall-degrading enzymes in longhorned beetles.</title>
        <authorList>
            <person name="Shin N.R."/>
            <person name="Okamura Y."/>
            <person name="Kirsch R."/>
            <person name="Pauchet Y."/>
        </authorList>
    </citation>
    <scope>NUCLEOTIDE SEQUENCE</scope>
    <source>
        <strain evidence="2">AMC_N1</strain>
    </source>
</reference>
<dbReference type="InterPro" id="IPR036875">
    <property type="entry name" value="Znf_CCHC_sf"/>
</dbReference>
<dbReference type="SUPFAM" id="SSF57756">
    <property type="entry name" value="Retrovirus zinc finger-like domains"/>
    <property type="match status" value="1"/>
</dbReference>
<feature type="compositionally biased region" description="Low complexity" evidence="1">
    <location>
        <begin position="100"/>
        <end position="118"/>
    </location>
</feature>
<protein>
    <recommendedName>
        <fullName evidence="4">CCHC-type domain-containing protein</fullName>
    </recommendedName>
</protein>
<comment type="caution">
    <text evidence="2">The sequence shown here is derived from an EMBL/GenBank/DDBJ whole genome shotgun (WGS) entry which is preliminary data.</text>
</comment>
<organism evidence="2 3">
    <name type="scientific">Aromia moschata</name>
    <dbReference type="NCBI Taxonomy" id="1265417"/>
    <lineage>
        <taxon>Eukaryota</taxon>
        <taxon>Metazoa</taxon>
        <taxon>Ecdysozoa</taxon>
        <taxon>Arthropoda</taxon>
        <taxon>Hexapoda</taxon>
        <taxon>Insecta</taxon>
        <taxon>Pterygota</taxon>
        <taxon>Neoptera</taxon>
        <taxon>Endopterygota</taxon>
        <taxon>Coleoptera</taxon>
        <taxon>Polyphaga</taxon>
        <taxon>Cucujiformia</taxon>
        <taxon>Chrysomeloidea</taxon>
        <taxon>Cerambycidae</taxon>
        <taxon>Cerambycinae</taxon>
        <taxon>Callichromatini</taxon>
        <taxon>Aromia</taxon>
    </lineage>
</organism>